<dbReference type="AlphaFoldDB" id="A0A418X261"/>
<dbReference type="InterPro" id="IPR036515">
    <property type="entry name" value="Transposase_17_sf"/>
</dbReference>
<name>A0A418X261_9BURK</name>
<dbReference type="Proteomes" id="UP000285190">
    <property type="component" value="Unassembled WGS sequence"/>
</dbReference>
<keyword evidence="3" id="KW-1185">Reference proteome</keyword>
<dbReference type="PANTHER" id="PTHR36966:SF1">
    <property type="entry name" value="REP-ASSOCIATED TYROSINE TRANSPOSASE"/>
    <property type="match status" value="1"/>
</dbReference>
<protein>
    <submittedName>
        <fullName evidence="2">Transposase</fullName>
    </submittedName>
</protein>
<dbReference type="GO" id="GO:0043565">
    <property type="term" value="F:sequence-specific DNA binding"/>
    <property type="evidence" value="ECO:0007669"/>
    <property type="project" value="TreeGrafter"/>
</dbReference>
<comment type="caution">
    <text evidence="2">The sequence shown here is derived from an EMBL/GenBank/DDBJ whole genome shotgun (WGS) entry which is preliminary data.</text>
</comment>
<dbReference type="SMART" id="SM01321">
    <property type="entry name" value="Y1_Tnp"/>
    <property type="match status" value="1"/>
</dbReference>
<dbReference type="OrthoDB" id="9794403at2"/>
<dbReference type="Gene3D" id="3.30.70.1290">
    <property type="entry name" value="Transposase IS200-like"/>
    <property type="match status" value="1"/>
</dbReference>
<reference evidence="2 3" key="1">
    <citation type="submission" date="2018-09" db="EMBL/GenBank/DDBJ databases">
        <authorList>
            <person name="Zhu H."/>
        </authorList>
    </citation>
    <scope>NUCLEOTIDE SEQUENCE [LARGE SCALE GENOMIC DNA]</scope>
    <source>
        <strain evidence="2 3">K2R10-39</strain>
    </source>
</reference>
<gene>
    <name evidence="2" type="ORF">D3870_11535</name>
</gene>
<evidence type="ECO:0000259" key="1">
    <source>
        <dbReference type="SMART" id="SM01321"/>
    </source>
</evidence>
<evidence type="ECO:0000313" key="3">
    <source>
        <dbReference type="Proteomes" id="UP000285190"/>
    </source>
</evidence>
<sequence>MPNYRRATEGSSYFFTVVTHQRQRFLLDEDVRQALRAAIEQVRTIAPFRIDAFVLLPDHLHCIWTLPDGDTDYGMRWRLIKTFVTQACRHRVENPEYLSQRRASKGQSTLWQNRFWEHRLRDEADYARHVDYIHWNPVKHGFADRAMDWPYSSFHRFARNGIYPMDWGGDGVEGDLGE</sequence>
<dbReference type="InterPro" id="IPR052715">
    <property type="entry name" value="RAYT_transposase"/>
</dbReference>
<dbReference type="InterPro" id="IPR002686">
    <property type="entry name" value="Transposase_17"/>
</dbReference>
<proteinExistence type="predicted"/>
<organism evidence="2 3">
    <name type="scientific">Noviherbaspirillum cavernae</name>
    <dbReference type="NCBI Taxonomy" id="2320862"/>
    <lineage>
        <taxon>Bacteria</taxon>
        <taxon>Pseudomonadati</taxon>
        <taxon>Pseudomonadota</taxon>
        <taxon>Betaproteobacteria</taxon>
        <taxon>Burkholderiales</taxon>
        <taxon>Oxalobacteraceae</taxon>
        <taxon>Noviherbaspirillum</taxon>
    </lineage>
</organism>
<dbReference type="SUPFAM" id="SSF143422">
    <property type="entry name" value="Transposase IS200-like"/>
    <property type="match status" value="1"/>
</dbReference>
<evidence type="ECO:0000313" key="2">
    <source>
        <dbReference type="EMBL" id="RJG06557.1"/>
    </source>
</evidence>
<dbReference type="EMBL" id="QYUN01000002">
    <property type="protein sequence ID" value="RJG06557.1"/>
    <property type="molecule type" value="Genomic_DNA"/>
</dbReference>
<dbReference type="GO" id="GO:0004803">
    <property type="term" value="F:transposase activity"/>
    <property type="evidence" value="ECO:0007669"/>
    <property type="project" value="InterPro"/>
</dbReference>
<dbReference type="NCBIfam" id="NF047646">
    <property type="entry name" value="REP_Tyr_transpos"/>
    <property type="match status" value="1"/>
</dbReference>
<dbReference type="GO" id="GO:0006313">
    <property type="term" value="P:DNA transposition"/>
    <property type="evidence" value="ECO:0007669"/>
    <property type="project" value="InterPro"/>
</dbReference>
<dbReference type="PANTHER" id="PTHR36966">
    <property type="entry name" value="REP-ASSOCIATED TYROSINE TRANSPOSASE"/>
    <property type="match status" value="1"/>
</dbReference>
<dbReference type="RefSeq" id="WP_119739238.1">
    <property type="nucleotide sequence ID" value="NZ_QYUN01000002.1"/>
</dbReference>
<accession>A0A418X261</accession>
<feature type="domain" description="Transposase IS200-like" evidence="1">
    <location>
        <begin position="8"/>
        <end position="136"/>
    </location>
</feature>